<protein>
    <recommendedName>
        <fullName evidence="3">YncE family protein</fullName>
    </recommendedName>
</protein>
<sequence>MAVFVISADTASGCLTVAEKDGPSTYRRPVSVATGRGPLGLAQCTPGGMLFVALAVCDEVFAVDVPTGRVAGRIRVGWAPRSLAPVNGTPYLLVANAGSDTVSVIDTREGRTTVSVDVGREPGAMAVSTDGRTALVCERGRGTVTGLDLSSLAQGRPGQIAVRWRTALGPHPHIQPRALAVCGGQALVACARRDALPVLNVDDGVPVADVALPVPGSAPAGVAVTGPDGFALVALERAGLLAVVDLLDWRVTRQIRIGPGPRHLAIDADDGTVYCALAQDRRLAVLHLDGVDLSTTDGRPQLDTLTAGARPSAVAVACTNEPAPHGT</sequence>
<keyword evidence="2" id="KW-1185">Reference proteome</keyword>
<evidence type="ECO:0008006" key="3">
    <source>
        <dbReference type="Google" id="ProtNLM"/>
    </source>
</evidence>
<dbReference type="SUPFAM" id="SSF51004">
    <property type="entry name" value="C-terminal (heme d1) domain of cytochrome cd1-nitrite reductase"/>
    <property type="match status" value="1"/>
</dbReference>
<dbReference type="GeneID" id="96294443"/>
<dbReference type="InterPro" id="IPR015943">
    <property type="entry name" value="WD40/YVTN_repeat-like_dom_sf"/>
</dbReference>
<evidence type="ECO:0000313" key="2">
    <source>
        <dbReference type="Proteomes" id="UP000600946"/>
    </source>
</evidence>
<accession>A0ABQ3AM49</accession>
<dbReference type="EMBL" id="BMUU01000015">
    <property type="protein sequence ID" value="GGY61664.1"/>
    <property type="molecule type" value="Genomic_DNA"/>
</dbReference>
<proteinExistence type="predicted"/>
<comment type="caution">
    <text evidence="1">The sequence shown here is derived from an EMBL/GenBank/DDBJ whole genome shotgun (WGS) entry which is preliminary data.</text>
</comment>
<organism evidence="1 2">
    <name type="scientific">Streptomyces xanthochromogenes</name>
    <dbReference type="NCBI Taxonomy" id="67384"/>
    <lineage>
        <taxon>Bacteria</taxon>
        <taxon>Bacillati</taxon>
        <taxon>Actinomycetota</taxon>
        <taxon>Actinomycetes</taxon>
        <taxon>Kitasatosporales</taxon>
        <taxon>Streptomycetaceae</taxon>
        <taxon>Streptomyces</taxon>
    </lineage>
</organism>
<dbReference type="NCBIfam" id="TIGR02276">
    <property type="entry name" value="beta_rpt_yvtn"/>
    <property type="match status" value="1"/>
</dbReference>
<dbReference type="RefSeq" id="WP_190028999.1">
    <property type="nucleotide sequence ID" value="NZ_BMUU01000015.1"/>
</dbReference>
<reference evidence="2" key="1">
    <citation type="journal article" date="2019" name="Int. J. Syst. Evol. Microbiol.">
        <title>The Global Catalogue of Microorganisms (GCM) 10K type strain sequencing project: providing services to taxonomists for standard genome sequencing and annotation.</title>
        <authorList>
            <consortium name="The Broad Institute Genomics Platform"/>
            <consortium name="The Broad Institute Genome Sequencing Center for Infectious Disease"/>
            <person name="Wu L."/>
            <person name="Ma J."/>
        </authorList>
    </citation>
    <scope>NUCLEOTIDE SEQUENCE [LARGE SCALE GENOMIC DNA]</scope>
    <source>
        <strain evidence="2">JCM 4594</strain>
    </source>
</reference>
<dbReference type="Proteomes" id="UP000600946">
    <property type="component" value="Unassembled WGS sequence"/>
</dbReference>
<dbReference type="InterPro" id="IPR011048">
    <property type="entry name" value="Haem_d1_sf"/>
</dbReference>
<dbReference type="PANTHER" id="PTHR47197">
    <property type="entry name" value="PROTEIN NIRF"/>
    <property type="match status" value="1"/>
</dbReference>
<name>A0ABQ3AM49_9ACTN</name>
<dbReference type="InterPro" id="IPR011964">
    <property type="entry name" value="YVTN_b-propeller_repeat"/>
</dbReference>
<dbReference type="InterPro" id="IPR051200">
    <property type="entry name" value="Host-pathogen_enzymatic-act"/>
</dbReference>
<evidence type="ECO:0000313" key="1">
    <source>
        <dbReference type="EMBL" id="GGY61664.1"/>
    </source>
</evidence>
<dbReference type="Gene3D" id="2.130.10.10">
    <property type="entry name" value="YVTN repeat-like/Quinoprotein amine dehydrogenase"/>
    <property type="match status" value="2"/>
</dbReference>
<gene>
    <name evidence="1" type="ORF">GCM10010326_65630</name>
</gene>
<dbReference type="PANTHER" id="PTHR47197:SF3">
    <property type="entry name" value="DIHYDRO-HEME D1 DEHYDROGENASE"/>
    <property type="match status" value="1"/>
</dbReference>